<dbReference type="PANTHER" id="PTHR24282">
    <property type="entry name" value="CYTOCHROME P450 FAMILY MEMBER"/>
    <property type="match status" value="1"/>
</dbReference>
<dbReference type="AlphaFoldDB" id="A0A6P3ZDY5"/>
<evidence type="ECO:0000256" key="4">
    <source>
        <dbReference type="ARBA" id="ARBA00022692"/>
    </source>
</evidence>
<proteinExistence type="inferred from homology"/>
<dbReference type="Proteomes" id="UP001652623">
    <property type="component" value="Chromosome 8"/>
</dbReference>
<dbReference type="InParanoid" id="A0A6P3ZDY5"/>
<evidence type="ECO:0000313" key="13">
    <source>
        <dbReference type="RefSeq" id="XP_015876410.3"/>
    </source>
</evidence>
<dbReference type="PRINTS" id="PR00465">
    <property type="entry name" value="EP450IV"/>
</dbReference>
<dbReference type="KEGG" id="zju:107413067"/>
<keyword evidence="10" id="KW-0472">Membrane</keyword>
<sequence>MLLAINPEWQTRAREEVQEICQGQMPDADMIQKKKVLTMVIYESLRLYPPAPLISRESFEDLKFGNINNPKGLNVWTMFLTLHYDQDIWGPDAHDFKPERFANGISGSCKHPHVSLPFGASACICLGQHFAMSELKILLSLLLSNFSFSLSPKYRDSLVLTVTFRPEHGVNLTMRKL</sequence>
<comment type="similarity">
    <text evidence="2">Belongs to the cytochrome P450 family.</text>
</comment>
<keyword evidence="8 11" id="KW-0408">Iron</keyword>
<keyword evidence="3 11" id="KW-0349">Heme</keyword>
<evidence type="ECO:0000256" key="11">
    <source>
        <dbReference type="PIRSR" id="PIRSR602401-1"/>
    </source>
</evidence>
<evidence type="ECO:0000256" key="2">
    <source>
        <dbReference type="ARBA" id="ARBA00010617"/>
    </source>
</evidence>
<dbReference type="GO" id="GO:0016020">
    <property type="term" value="C:membrane"/>
    <property type="evidence" value="ECO:0007669"/>
    <property type="project" value="UniProtKB-SubCell"/>
</dbReference>
<name>A0A6P3ZDY5_ZIZJJ</name>
<dbReference type="Pfam" id="PF00067">
    <property type="entry name" value="p450"/>
    <property type="match status" value="1"/>
</dbReference>
<keyword evidence="9" id="KW-0503">Monooxygenase</keyword>
<dbReference type="InterPro" id="IPR002403">
    <property type="entry name" value="Cyt_P450_E_grp-IV"/>
</dbReference>
<evidence type="ECO:0000256" key="3">
    <source>
        <dbReference type="ARBA" id="ARBA00022617"/>
    </source>
</evidence>
<gene>
    <name evidence="13" type="primary">LOC107413067</name>
</gene>
<comment type="cofactor">
    <cofactor evidence="11">
        <name>heme</name>
        <dbReference type="ChEBI" id="CHEBI:30413"/>
    </cofactor>
</comment>
<reference evidence="13" key="1">
    <citation type="submission" date="2025-08" db="UniProtKB">
        <authorList>
            <consortium name="RefSeq"/>
        </authorList>
    </citation>
    <scope>IDENTIFICATION</scope>
    <source>
        <tissue evidence="13">Seedling</tissue>
    </source>
</reference>
<comment type="subcellular location">
    <subcellularLocation>
        <location evidence="1">Membrane</location>
        <topology evidence="1">Single-pass membrane protein</topology>
    </subcellularLocation>
</comment>
<keyword evidence="12" id="KW-1185">Reference proteome</keyword>
<evidence type="ECO:0000256" key="6">
    <source>
        <dbReference type="ARBA" id="ARBA00022989"/>
    </source>
</evidence>
<evidence type="ECO:0000313" key="12">
    <source>
        <dbReference type="Proteomes" id="UP001652623"/>
    </source>
</evidence>
<dbReference type="SUPFAM" id="SSF48264">
    <property type="entry name" value="Cytochrome P450"/>
    <property type="match status" value="1"/>
</dbReference>
<protein>
    <submittedName>
        <fullName evidence="13">Cytochrome P450 714A1</fullName>
    </submittedName>
</protein>
<keyword evidence="4" id="KW-0812">Transmembrane</keyword>
<dbReference type="Gene3D" id="1.10.630.10">
    <property type="entry name" value="Cytochrome P450"/>
    <property type="match status" value="1"/>
</dbReference>
<evidence type="ECO:0000256" key="1">
    <source>
        <dbReference type="ARBA" id="ARBA00004167"/>
    </source>
</evidence>
<evidence type="ECO:0000256" key="8">
    <source>
        <dbReference type="ARBA" id="ARBA00023004"/>
    </source>
</evidence>
<dbReference type="RefSeq" id="XP_015876410.3">
    <property type="nucleotide sequence ID" value="XM_016020924.4"/>
</dbReference>
<dbReference type="GO" id="GO:0005506">
    <property type="term" value="F:iron ion binding"/>
    <property type="evidence" value="ECO:0007669"/>
    <property type="project" value="InterPro"/>
</dbReference>
<feature type="binding site" description="axial binding residue" evidence="11">
    <location>
        <position position="125"/>
    </location>
    <ligand>
        <name>heme</name>
        <dbReference type="ChEBI" id="CHEBI:30413"/>
    </ligand>
    <ligandPart>
        <name>Fe</name>
        <dbReference type="ChEBI" id="CHEBI:18248"/>
    </ligandPart>
</feature>
<dbReference type="InterPro" id="IPR001128">
    <property type="entry name" value="Cyt_P450"/>
</dbReference>
<organism evidence="12 13">
    <name type="scientific">Ziziphus jujuba</name>
    <name type="common">Chinese jujube</name>
    <name type="synonym">Ziziphus sativa</name>
    <dbReference type="NCBI Taxonomy" id="326968"/>
    <lineage>
        <taxon>Eukaryota</taxon>
        <taxon>Viridiplantae</taxon>
        <taxon>Streptophyta</taxon>
        <taxon>Embryophyta</taxon>
        <taxon>Tracheophyta</taxon>
        <taxon>Spermatophyta</taxon>
        <taxon>Magnoliopsida</taxon>
        <taxon>eudicotyledons</taxon>
        <taxon>Gunneridae</taxon>
        <taxon>Pentapetalae</taxon>
        <taxon>rosids</taxon>
        <taxon>fabids</taxon>
        <taxon>Rosales</taxon>
        <taxon>Rhamnaceae</taxon>
        <taxon>Paliureae</taxon>
        <taxon>Ziziphus</taxon>
    </lineage>
</organism>
<dbReference type="PANTHER" id="PTHR24282:SF196">
    <property type="entry name" value="CYTOCHROME P450 714C2"/>
    <property type="match status" value="1"/>
</dbReference>
<evidence type="ECO:0000256" key="5">
    <source>
        <dbReference type="ARBA" id="ARBA00022723"/>
    </source>
</evidence>
<keyword evidence="7" id="KW-0560">Oxidoreductase</keyword>
<accession>A0A6P3ZDY5</accession>
<evidence type="ECO:0000256" key="9">
    <source>
        <dbReference type="ARBA" id="ARBA00023033"/>
    </source>
</evidence>
<dbReference type="PRINTS" id="PR00385">
    <property type="entry name" value="P450"/>
</dbReference>
<evidence type="ECO:0000256" key="7">
    <source>
        <dbReference type="ARBA" id="ARBA00023002"/>
    </source>
</evidence>
<dbReference type="GO" id="GO:0004497">
    <property type="term" value="F:monooxygenase activity"/>
    <property type="evidence" value="ECO:0007669"/>
    <property type="project" value="UniProtKB-KW"/>
</dbReference>
<keyword evidence="5 11" id="KW-0479">Metal-binding</keyword>
<dbReference type="InterPro" id="IPR050665">
    <property type="entry name" value="Cytochrome_P450_Monooxygen"/>
</dbReference>
<keyword evidence="6" id="KW-1133">Transmembrane helix</keyword>
<dbReference type="GeneID" id="107413067"/>
<dbReference type="InterPro" id="IPR036396">
    <property type="entry name" value="Cyt_P450_sf"/>
</dbReference>
<dbReference type="GO" id="GO:0016705">
    <property type="term" value="F:oxidoreductase activity, acting on paired donors, with incorporation or reduction of molecular oxygen"/>
    <property type="evidence" value="ECO:0007669"/>
    <property type="project" value="InterPro"/>
</dbReference>
<dbReference type="GO" id="GO:0020037">
    <property type="term" value="F:heme binding"/>
    <property type="evidence" value="ECO:0007669"/>
    <property type="project" value="InterPro"/>
</dbReference>
<evidence type="ECO:0000256" key="10">
    <source>
        <dbReference type="ARBA" id="ARBA00023136"/>
    </source>
</evidence>